<comment type="caution">
    <text evidence="1">The sequence shown here is derived from an EMBL/GenBank/DDBJ whole genome shotgun (WGS) entry which is preliminary data.</text>
</comment>
<dbReference type="EMBL" id="RCHU02000010">
    <property type="protein sequence ID" value="KAL3579392.1"/>
    <property type="molecule type" value="Genomic_DNA"/>
</dbReference>
<accession>A0ACC4BLZ1</accession>
<evidence type="ECO:0000313" key="1">
    <source>
        <dbReference type="EMBL" id="KAL3579392.1"/>
    </source>
</evidence>
<sequence length="120" mass="13744">MGYFDEDGFLHIVDRIKELIKHNRYQVAPAELEAILLGHPQVLDAAVIPVEDEEAGQTPMAYLVLNSQKNKSFNLLLIRTRNVQIIAISHPEEENWKDITRLLVILNNNVRSRREMDAVG</sequence>
<organism evidence="1 2">
    <name type="scientific">Populus alba</name>
    <name type="common">White poplar</name>
    <dbReference type="NCBI Taxonomy" id="43335"/>
    <lineage>
        <taxon>Eukaryota</taxon>
        <taxon>Viridiplantae</taxon>
        <taxon>Streptophyta</taxon>
        <taxon>Embryophyta</taxon>
        <taxon>Tracheophyta</taxon>
        <taxon>Spermatophyta</taxon>
        <taxon>Magnoliopsida</taxon>
        <taxon>eudicotyledons</taxon>
        <taxon>Gunneridae</taxon>
        <taxon>Pentapetalae</taxon>
        <taxon>rosids</taxon>
        <taxon>fabids</taxon>
        <taxon>Malpighiales</taxon>
        <taxon>Salicaceae</taxon>
        <taxon>Saliceae</taxon>
        <taxon>Populus</taxon>
    </lineage>
</organism>
<evidence type="ECO:0000313" key="2">
    <source>
        <dbReference type="Proteomes" id="UP000309997"/>
    </source>
</evidence>
<dbReference type="Proteomes" id="UP000309997">
    <property type="component" value="Unassembled WGS sequence"/>
</dbReference>
<name>A0ACC4BLZ1_POPAL</name>
<proteinExistence type="predicted"/>
<protein>
    <submittedName>
        <fullName evidence="1">Uncharacterized protein</fullName>
    </submittedName>
</protein>
<gene>
    <name evidence="1" type="ORF">D5086_020896</name>
</gene>
<keyword evidence="2" id="KW-1185">Reference proteome</keyword>
<reference evidence="1 2" key="1">
    <citation type="journal article" date="2024" name="Plant Biotechnol. J.">
        <title>Genome and CRISPR/Cas9 system of a widespread forest tree (Populus alba) in the world.</title>
        <authorList>
            <person name="Liu Y.J."/>
            <person name="Jiang P.F."/>
            <person name="Han X.M."/>
            <person name="Li X.Y."/>
            <person name="Wang H.M."/>
            <person name="Wang Y.J."/>
            <person name="Wang X.X."/>
            <person name="Zeng Q.Y."/>
        </authorList>
    </citation>
    <scope>NUCLEOTIDE SEQUENCE [LARGE SCALE GENOMIC DNA]</scope>
    <source>
        <strain evidence="2">cv. PAL-ZL1</strain>
    </source>
</reference>